<dbReference type="Pfam" id="PF01790">
    <property type="entry name" value="LGT"/>
    <property type="match status" value="1"/>
</dbReference>
<keyword evidence="6 7" id="KW-0472">Membrane</keyword>
<proteinExistence type="inferred from homology"/>
<dbReference type="RefSeq" id="WP_208018447.1">
    <property type="nucleotide sequence ID" value="NZ_JAGDQJ010000019.1"/>
</dbReference>
<dbReference type="InterPro" id="IPR001640">
    <property type="entry name" value="Lgt"/>
</dbReference>
<protein>
    <submittedName>
        <fullName evidence="8">Prolipoprotein diacylglyceryl transferase</fullName>
    </submittedName>
</protein>
<keyword evidence="5 7" id="KW-1133">Transmembrane helix</keyword>
<evidence type="ECO:0000256" key="5">
    <source>
        <dbReference type="ARBA" id="ARBA00022989"/>
    </source>
</evidence>
<evidence type="ECO:0000256" key="6">
    <source>
        <dbReference type="ARBA" id="ARBA00023136"/>
    </source>
</evidence>
<evidence type="ECO:0000256" key="7">
    <source>
        <dbReference type="SAM" id="Phobius"/>
    </source>
</evidence>
<evidence type="ECO:0000256" key="2">
    <source>
        <dbReference type="ARBA" id="ARBA00022475"/>
    </source>
</evidence>
<feature type="transmembrane region" description="Helical" evidence="7">
    <location>
        <begin position="191"/>
        <end position="211"/>
    </location>
</feature>
<evidence type="ECO:0000313" key="9">
    <source>
        <dbReference type="Proteomes" id="UP000677611"/>
    </source>
</evidence>
<reference evidence="8 9" key="1">
    <citation type="submission" date="2021-03" db="EMBL/GenBank/DDBJ databases">
        <title>Identification of novel Bacillus strains.</title>
        <authorList>
            <person name="Xiao Z."/>
            <person name="Li Y."/>
            <person name="Shen J."/>
        </authorList>
    </citation>
    <scope>NUCLEOTIDE SEQUENCE [LARGE SCALE GENOMIC DNA]</scope>
    <source>
        <strain evidence="8 9">SY8</strain>
    </source>
</reference>
<accession>A0ABS3P192</accession>
<evidence type="ECO:0000313" key="8">
    <source>
        <dbReference type="EMBL" id="MBO1626967.1"/>
    </source>
</evidence>
<evidence type="ECO:0000256" key="1">
    <source>
        <dbReference type="ARBA" id="ARBA00007150"/>
    </source>
</evidence>
<gene>
    <name evidence="8" type="ORF">J4P90_17335</name>
</gene>
<feature type="transmembrane region" description="Helical" evidence="7">
    <location>
        <begin position="14"/>
        <end position="33"/>
    </location>
</feature>
<feature type="transmembrane region" description="Helical" evidence="7">
    <location>
        <begin position="166"/>
        <end position="184"/>
    </location>
</feature>
<comment type="similarity">
    <text evidence="1">Belongs to the Lgt family.</text>
</comment>
<feature type="transmembrane region" description="Helical" evidence="7">
    <location>
        <begin position="217"/>
        <end position="238"/>
    </location>
</feature>
<dbReference type="GO" id="GO:0016740">
    <property type="term" value="F:transferase activity"/>
    <property type="evidence" value="ECO:0007669"/>
    <property type="project" value="UniProtKB-KW"/>
</dbReference>
<comment type="caution">
    <text evidence="8">The sequence shown here is derived from an EMBL/GenBank/DDBJ whole genome shotgun (WGS) entry which is preliminary data.</text>
</comment>
<organism evidence="8 9">
    <name type="scientific">Bacillus arachidis</name>
    <dbReference type="NCBI Taxonomy" id="2819290"/>
    <lineage>
        <taxon>Bacteria</taxon>
        <taxon>Bacillati</taxon>
        <taxon>Bacillota</taxon>
        <taxon>Bacilli</taxon>
        <taxon>Bacillales</taxon>
        <taxon>Bacillaceae</taxon>
        <taxon>Bacillus</taxon>
    </lineage>
</organism>
<dbReference type="PANTHER" id="PTHR30589:SF0">
    <property type="entry name" value="PHOSPHATIDYLGLYCEROL--PROLIPOPROTEIN DIACYLGLYCERYL TRANSFERASE"/>
    <property type="match status" value="1"/>
</dbReference>
<name>A0ABS3P192_9BACI</name>
<keyword evidence="4 7" id="KW-0812">Transmembrane</keyword>
<evidence type="ECO:0000256" key="4">
    <source>
        <dbReference type="ARBA" id="ARBA00022692"/>
    </source>
</evidence>
<keyword evidence="2" id="KW-1003">Cell membrane</keyword>
<evidence type="ECO:0000256" key="3">
    <source>
        <dbReference type="ARBA" id="ARBA00022679"/>
    </source>
</evidence>
<dbReference type="EMBL" id="JAGDQJ010000019">
    <property type="protein sequence ID" value="MBO1626967.1"/>
    <property type="molecule type" value="Genomic_DNA"/>
</dbReference>
<keyword evidence="3 8" id="KW-0808">Transferase</keyword>
<dbReference type="PANTHER" id="PTHR30589">
    <property type="entry name" value="PROLIPOPROTEIN DIACYLGLYCERYL TRANSFERASE"/>
    <property type="match status" value="1"/>
</dbReference>
<feature type="transmembrane region" description="Helical" evidence="7">
    <location>
        <begin position="45"/>
        <end position="67"/>
    </location>
</feature>
<sequence>MDFPIYLHVFGVKLHPHAIFESLGMFIGFRYYLKSRRKEKIPEAKALFIFLGAIFGAFLSAILLATLEHLLQVQKVIEENGWQGLIQGKTIVGGLLGGLIGVESVKKMVGHTESTGDDMVIPLALGIAIGRIGCFLTGIGDETVGIQTTWSVGIDFGDGMLRHPTQLYEIGYLFILMICCIWLSRHKPWEGFVFQIFMLAYLNFRFLVEWLKPTDKLYVHLSAIQWACILGVCYYVVLVMKKRKGEKRHAK</sequence>
<keyword evidence="9" id="KW-1185">Reference proteome</keyword>
<dbReference type="Proteomes" id="UP000677611">
    <property type="component" value="Unassembled WGS sequence"/>
</dbReference>